<dbReference type="AlphaFoldDB" id="A0A4R3YTJ3"/>
<gene>
    <name evidence="3" type="ORF">EDC52_107196</name>
</gene>
<dbReference type="RefSeq" id="WP_165911731.1">
    <property type="nucleotide sequence ID" value="NZ_SMCR01000007.1"/>
</dbReference>
<evidence type="ECO:0000256" key="1">
    <source>
        <dbReference type="ARBA" id="ARBA00006484"/>
    </source>
</evidence>
<dbReference type="PANTHER" id="PTHR24321:SF8">
    <property type="entry name" value="ESTRADIOL 17-BETA-DEHYDROGENASE 8-RELATED"/>
    <property type="match status" value="1"/>
</dbReference>
<evidence type="ECO:0000313" key="3">
    <source>
        <dbReference type="EMBL" id="TCV94453.1"/>
    </source>
</evidence>
<dbReference type="PROSITE" id="PS00061">
    <property type="entry name" value="ADH_SHORT"/>
    <property type="match status" value="1"/>
</dbReference>
<sequence length="249" mass="26154">MSFFKDKHILVTGGTSGIGLACAEHFLKLGGKVIIVGRTERTWLEGPLPAYTGASFIRADLADRQHVGRLFEKIAGSGEGLDIAVNNAGMQGLSFTAIDDYPLSVWDDVIALNLSAVFHCMKHELALITATSKVGSIVNIASVAGLRASFSGGAAYTASKHGLVGLTRATALEHARTGIRINCVCPGLVRTPMSSRELGAELENHGWVHPMGRLCRPEEIAEAVAWLCSPGASFITGSTLPVDGGLMAG</sequence>
<dbReference type="PROSITE" id="PS51257">
    <property type="entry name" value="PROKAR_LIPOPROTEIN"/>
    <property type="match status" value="1"/>
</dbReference>
<dbReference type="CDD" id="cd05233">
    <property type="entry name" value="SDR_c"/>
    <property type="match status" value="1"/>
</dbReference>
<reference evidence="3 4" key="1">
    <citation type="submission" date="2019-03" db="EMBL/GenBank/DDBJ databases">
        <title>Genomic Encyclopedia of Type Strains, Phase IV (KMG-IV): sequencing the most valuable type-strain genomes for metagenomic binning, comparative biology and taxonomic classification.</title>
        <authorList>
            <person name="Goeker M."/>
        </authorList>
    </citation>
    <scope>NUCLEOTIDE SEQUENCE [LARGE SCALE GENOMIC DNA]</scope>
    <source>
        <strain evidence="3 4">DSM 19580</strain>
    </source>
</reference>
<dbReference type="GO" id="GO:0016491">
    <property type="term" value="F:oxidoreductase activity"/>
    <property type="evidence" value="ECO:0007669"/>
    <property type="project" value="UniProtKB-KW"/>
</dbReference>
<organism evidence="3 4">
    <name type="scientific">Biostraticola tofi</name>
    <dbReference type="NCBI Taxonomy" id="466109"/>
    <lineage>
        <taxon>Bacteria</taxon>
        <taxon>Pseudomonadati</taxon>
        <taxon>Pseudomonadota</taxon>
        <taxon>Gammaproteobacteria</taxon>
        <taxon>Enterobacterales</taxon>
        <taxon>Bruguierivoracaceae</taxon>
        <taxon>Biostraticola</taxon>
    </lineage>
</organism>
<evidence type="ECO:0000313" key="4">
    <source>
        <dbReference type="Proteomes" id="UP000295719"/>
    </source>
</evidence>
<proteinExistence type="inferred from homology"/>
<protein>
    <submittedName>
        <fullName evidence="3">NAD(P)-dependent dehydrogenase (Short-subunit alcohol dehydrogenase family)</fullName>
    </submittedName>
</protein>
<name>A0A4R3YTJ3_9GAMM</name>
<dbReference type="PRINTS" id="PR00080">
    <property type="entry name" value="SDRFAMILY"/>
</dbReference>
<dbReference type="PRINTS" id="PR00081">
    <property type="entry name" value="GDHRDH"/>
</dbReference>
<dbReference type="Pfam" id="PF13561">
    <property type="entry name" value="adh_short_C2"/>
    <property type="match status" value="1"/>
</dbReference>
<keyword evidence="4" id="KW-1185">Reference proteome</keyword>
<dbReference type="Proteomes" id="UP000295719">
    <property type="component" value="Unassembled WGS sequence"/>
</dbReference>
<dbReference type="InterPro" id="IPR036291">
    <property type="entry name" value="NAD(P)-bd_dom_sf"/>
</dbReference>
<comment type="similarity">
    <text evidence="1">Belongs to the short-chain dehydrogenases/reductases (SDR) family.</text>
</comment>
<dbReference type="EMBL" id="SMCR01000007">
    <property type="protein sequence ID" value="TCV94453.1"/>
    <property type="molecule type" value="Genomic_DNA"/>
</dbReference>
<dbReference type="SUPFAM" id="SSF51735">
    <property type="entry name" value="NAD(P)-binding Rossmann-fold domains"/>
    <property type="match status" value="1"/>
</dbReference>
<dbReference type="InterPro" id="IPR002347">
    <property type="entry name" value="SDR_fam"/>
</dbReference>
<keyword evidence="2" id="KW-0560">Oxidoreductase</keyword>
<dbReference type="InterPro" id="IPR020904">
    <property type="entry name" value="Sc_DH/Rdtase_CS"/>
</dbReference>
<dbReference type="Gene3D" id="3.40.50.720">
    <property type="entry name" value="NAD(P)-binding Rossmann-like Domain"/>
    <property type="match status" value="1"/>
</dbReference>
<dbReference type="PANTHER" id="PTHR24321">
    <property type="entry name" value="DEHYDROGENASES, SHORT CHAIN"/>
    <property type="match status" value="1"/>
</dbReference>
<accession>A0A4R3YTJ3</accession>
<comment type="caution">
    <text evidence="3">The sequence shown here is derived from an EMBL/GenBank/DDBJ whole genome shotgun (WGS) entry which is preliminary data.</text>
</comment>
<evidence type="ECO:0000256" key="2">
    <source>
        <dbReference type="ARBA" id="ARBA00023002"/>
    </source>
</evidence>
<dbReference type="FunFam" id="3.40.50.720:FF:000084">
    <property type="entry name" value="Short-chain dehydrogenase reductase"/>
    <property type="match status" value="1"/>
</dbReference>